<feature type="transmembrane region" description="Helical" evidence="7">
    <location>
        <begin position="107"/>
        <end position="124"/>
    </location>
</feature>
<dbReference type="Pfam" id="PF05977">
    <property type="entry name" value="MFS_3"/>
    <property type="match status" value="1"/>
</dbReference>
<evidence type="ECO:0000256" key="3">
    <source>
        <dbReference type="ARBA" id="ARBA00022475"/>
    </source>
</evidence>
<feature type="transmembrane region" description="Helical" evidence="7">
    <location>
        <begin position="364"/>
        <end position="383"/>
    </location>
</feature>
<keyword evidence="2" id="KW-0813">Transport</keyword>
<dbReference type="CDD" id="cd06173">
    <property type="entry name" value="MFS_MefA_like"/>
    <property type="match status" value="1"/>
</dbReference>
<dbReference type="EMBL" id="FTNT01000010">
    <property type="protein sequence ID" value="SIS16494.1"/>
    <property type="molecule type" value="Genomic_DNA"/>
</dbReference>
<dbReference type="RefSeq" id="WP_076481264.1">
    <property type="nucleotide sequence ID" value="NZ_FTNT01000010.1"/>
</dbReference>
<dbReference type="PANTHER" id="PTHR23513">
    <property type="entry name" value="INTEGRAL MEMBRANE EFFLUX PROTEIN-RELATED"/>
    <property type="match status" value="1"/>
</dbReference>
<dbReference type="Gene3D" id="1.20.1250.20">
    <property type="entry name" value="MFS general substrate transporter like domains"/>
    <property type="match status" value="1"/>
</dbReference>
<keyword evidence="9" id="KW-1185">Reference proteome</keyword>
<feature type="transmembrane region" description="Helical" evidence="7">
    <location>
        <begin position="48"/>
        <end position="69"/>
    </location>
</feature>
<feature type="transmembrane region" description="Helical" evidence="7">
    <location>
        <begin position="81"/>
        <end position="101"/>
    </location>
</feature>
<feature type="transmembrane region" description="Helical" evidence="7">
    <location>
        <begin position="225"/>
        <end position="242"/>
    </location>
</feature>
<dbReference type="InterPro" id="IPR010290">
    <property type="entry name" value="TM_effector"/>
</dbReference>
<dbReference type="AlphaFoldDB" id="A0A1N7GVA8"/>
<keyword evidence="4 7" id="KW-0812">Transmembrane</keyword>
<comment type="subcellular location">
    <subcellularLocation>
        <location evidence="1">Cell inner membrane</location>
        <topology evidence="1">Multi-pass membrane protein</topology>
    </subcellularLocation>
</comment>
<evidence type="ECO:0000313" key="9">
    <source>
        <dbReference type="Proteomes" id="UP000186218"/>
    </source>
</evidence>
<sequence length="425" mass="44064">MARLLADTTPLRNLDFRRLWTANIVTVIGAQLTVVAVPAQIYQVTHSSAYVGLAGIFGLVPLIVFGLWGGALADIIDRRRLLIFTTAGLVGCSALFWVQAAVGLDDVWTILVLFAVQQAFFAINQPTKSAILPKIVGLADLPAANSLNMTVMQAGAIAGPVLGGALIPKLGYSTLYLIDTIFLFATLWAVIKLPALKPERSEDAPRVAGLRSVLDGFRYLRGHKVLMMSFVVDLIAMVFGMPRALFPEMAHVSFGGPEGGGLAFALLFAAIGAGSVVGGVFSGWVTRVQRQGLAVILCVIAWGLSVAGAGVAVAFAGGSTLPMLPVAVILLMVGGAADVASAAFRMSMLQSAASDDVRGRLQGVFTVVVAGGPRIADVAHGAVAASAGVAVTTAGGGILVVVFTVLAALAVPAFVRYRITDRSAR</sequence>
<evidence type="ECO:0000256" key="6">
    <source>
        <dbReference type="ARBA" id="ARBA00023136"/>
    </source>
</evidence>
<reference evidence="8 9" key="1">
    <citation type="submission" date="2017-01" db="EMBL/GenBank/DDBJ databases">
        <authorList>
            <person name="Mah S.A."/>
            <person name="Swanson W.J."/>
            <person name="Moy G.W."/>
            <person name="Vacquier V.D."/>
        </authorList>
    </citation>
    <scope>NUCLEOTIDE SEQUENCE [LARGE SCALE GENOMIC DNA]</scope>
    <source>
        <strain evidence="8 9">CPCC 203464</strain>
    </source>
</reference>
<accession>A0A1N7GVA8</accession>
<dbReference type="PANTHER" id="PTHR23513:SF9">
    <property type="entry name" value="ENTEROBACTIN EXPORTER ENTS"/>
    <property type="match status" value="1"/>
</dbReference>
<evidence type="ECO:0000256" key="1">
    <source>
        <dbReference type="ARBA" id="ARBA00004429"/>
    </source>
</evidence>
<dbReference type="OrthoDB" id="5494559at2"/>
<feature type="transmembrane region" description="Helical" evidence="7">
    <location>
        <begin position="145"/>
        <end position="167"/>
    </location>
</feature>
<feature type="transmembrane region" description="Helical" evidence="7">
    <location>
        <begin position="20"/>
        <end position="42"/>
    </location>
</feature>
<keyword evidence="3" id="KW-1003">Cell membrane</keyword>
<dbReference type="Proteomes" id="UP000186218">
    <property type="component" value="Unassembled WGS sequence"/>
</dbReference>
<keyword evidence="5 7" id="KW-1133">Transmembrane helix</keyword>
<dbReference type="InterPro" id="IPR036259">
    <property type="entry name" value="MFS_trans_sf"/>
</dbReference>
<proteinExistence type="predicted"/>
<dbReference type="STRING" id="1344003.SAMN05445060_3126"/>
<keyword evidence="6 7" id="KW-0472">Membrane</keyword>
<feature type="transmembrane region" description="Helical" evidence="7">
    <location>
        <begin position="262"/>
        <end position="281"/>
    </location>
</feature>
<evidence type="ECO:0000256" key="7">
    <source>
        <dbReference type="SAM" id="Phobius"/>
    </source>
</evidence>
<feature type="transmembrane region" description="Helical" evidence="7">
    <location>
        <begin position="293"/>
        <end position="317"/>
    </location>
</feature>
<name>A0A1N7GVA8_9NOCA</name>
<protein>
    <submittedName>
        <fullName evidence="8">Transmembrane secretion effector</fullName>
    </submittedName>
</protein>
<evidence type="ECO:0000256" key="2">
    <source>
        <dbReference type="ARBA" id="ARBA00022448"/>
    </source>
</evidence>
<gene>
    <name evidence="8" type="ORF">SAMN05445060_3126</name>
</gene>
<evidence type="ECO:0000256" key="5">
    <source>
        <dbReference type="ARBA" id="ARBA00022989"/>
    </source>
</evidence>
<feature type="transmembrane region" description="Helical" evidence="7">
    <location>
        <begin position="323"/>
        <end position="344"/>
    </location>
</feature>
<dbReference type="SUPFAM" id="SSF103473">
    <property type="entry name" value="MFS general substrate transporter"/>
    <property type="match status" value="1"/>
</dbReference>
<feature type="transmembrane region" description="Helical" evidence="7">
    <location>
        <begin position="173"/>
        <end position="191"/>
    </location>
</feature>
<evidence type="ECO:0000256" key="4">
    <source>
        <dbReference type="ARBA" id="ARBA00022692"/>
    </source>
</evidence>
<evidence type="ECO:0000313" key="8">
    <source>
        <dbReference type="EMBL" id="SIS16494.1"/>
    </source>
</evidence>
<dbReference type="GO" id="GO:0005886">
    <property type="term" value="C:plasma membrane"/>
    <property type="evidence" value="ECO:0007669"/>
    <property type="project" value="UniProtKB-SubCell"/>
</dbReference>
<organism evidence="8 9">
    <name type="scientific">Williamsia sterculiae</name>
    <dbReference type="NCBI Taxonomy" id="1344003"/>
    <lineage>
        <taxon>Bacteria</taxon>
        <taxon>Bacillati</taxon>
        <taxon>Actinomycetota</taxon>
        <taxon>Actinomycetes</taxon>
        <taxon>Mycobacteriales</taxon>
        <taxon>Nocardiaceae</taxon>
        <taxon>Williamsia</taxon>
    </lineage>
</organism>
<feature type="transmembrane region" description="Helical" evidence="7">
    <location>
        <begin position="389"/>
        <end position="415"/>
    </location>
</feature>